<dbReference type="Gene3D" id="3.40.50.1110">
    <property type="entry name" value="SGNH hydrolase"/>
    <property type="match status" value="1"/>
</dbReference>
<keyword evidence="2" id="KW-1185">Reference proteome</keyword>
<gene>
    <name evidence="1" type="ORF">C6Y39_05485</name>
</gene>
<dbReference type="Proteomes" id="UP000239539">
    <property type="component" value="Unassembled WGS sequence"/>
</dbReference>
<proteinExistence type="predicted"/>
<evidence type="ECO:0000313" key="2">
    <source>
        <dbReference type="Proteomes" id="UP000239539"/>
    </source>
</evidence>
<dbReference type="InterPro" id="IPR036514">
    <property type="entry name" value="SGNH_hydro_sf"/>
</dbReference>
<protein>
    <recommendedName>
        <fullName evidence="3">SGNH hydrolase-type esterase domain-containing protein</fullName>
    </recommendedName>
</protein>
<organism evidence="1 2">
    <name type="scientific">Alteromonas gracilis</name>
    <dbReference type="NCBI Taxonomy" id="1479524"/>
    <lineage>
        <taxon>Bacteria</taxon>
        <taxon>Pseudomonadati</taxon>
        <taxon>Pseudomonadota</taxon>
        <taxon>Gammaproteobacteria</taxon>
        <taxon>Alteromonadales</taxon>
        <taxon>Alteromonadaceae</taxon>
        <taxon>Alteromonas/Salinimonas group</taxon>
        <taxon>Alteromonas</taxon>
    </lineage>
</organism>
<reference evidence="2" key="1">
    <citation type="journal article" date="2020" name="Int. J. Syst. Evol. Microbiol.">
        <title>Alteromonas alba sp. nov., a marine bacterium isolated from the seawater of the West Pacific Ocean.</title>
        <authorList>
            <person name="Sun C."/>
            <person name="Wu Y.-H."/>
            <person name="Xamxidin M."/>
            <person name="Cheng H."/>
            <person name="Xu X.-W."/>
        </authorList>
    </citation>
    <scope>NUCLEOTIDE SEQUENCE [LARGE SCALE GENOMIC DNA]</scope>
    <source>
        <strain evidence="2">9a2</strain>
    </source>
</reference>
<dbReference type="RefSeq" id="WP_105930304.1">
    <property type="nucleotide sequence ID" value="NZ_PVNO01000021.1"/>
</dbReference>
<evidence type="ECO:0008006" key="3">
    <source>
        <dbReference type="Google" id="ProtNLM"/>
    </source>
</evidence>
<dbReference type="EMBL" id="PVNO01000021">
    <property type="protein sequence ID" value="PRO69894.1"/>
    <property type="molecule type" value="Genomic_DNA"/>
</dbReference>
<name>A0ABX5CQM7_9ALTE</name>
<comment type="caution">
    <text evidence="1">The sequence shown here is derived from an EMBL/GenBank/DDBJ whole genome shotgun (WGS) entry which is preliminary data.</text>
</comment>
<accession>A0ABX5CQM7</accession>
<dbReference type="SUPFAM" id="SSF52266">
    <property type="entry name" value="SGNH hydrolase"/>
    <property type="match status" value="1"/>
</dbReference>
<sequence length="312" mass="35633">MEKAKLKILCYGASVTAQKGDSGYVQRLTELLPKDDYEVIKIGRGASHFEYAGYGFSREIADYAPNILIVDWLSPSMKEFSVRKLTTFNKCFTEQGVRVIWVNFPRKDDLNNQRKCFSQVRQSCKDFNLEFIDLNKYLVKEPDKYLRDVVHTTEVGARLYAEVLFDLITSKQNPRTDNSIDVTNLPVIVETPATVDQSTPFKLAMKVQKRKVDILLECFIGPNTPFLKFRAESGGYETIEKVVNPLDPWCYYTRKMVLPTVSLESTKPITHLSIHAETGEPLDLITLNKALAEEALDHKFIELSKIVLEYGD</sequence>
<dbReference type="CDD" id="cd00229">
    <property type="entry name" value="SGNH_hydrolase"/>
    <property type="match status" value="1"/>
</dbReference>
<evidence type="ECO:0000313" key="1">
    <source>
        <dbReference type="EMBL" id="PRO69894.1"/>
    </source>
</evidence>